<keyword evidence="6" id="KW-0418">Kinase</keyword>
<name>A0A2N1JC14_9BASI</name>
<evidence type="ECO:0000313" key="10">
    <source>
        <dbReference type="EMBL" id="PKI84101.1"/>
    </source>
</evidence>
<dbReference type="Proteomes" id="UP000232875">
    <property type="component" value="Unassembled WGS sequence"/>
</dbReference>
<dbReference type="OrthoDB" id="2405412at2759"/>
<keyword evidence="11" id="KW-1185">Reference proteome</keyword>
<dbReference type="STRING" id="2020962.A0A2N1JC14"/>
<feature type="compositionally biased region" description="Pro residues" evidence="8">
    <location>
        <begin position="60"/>
        <end position="73"/>
    </location>
</feature>
<evidence type="ECO:0000256" key="6">
    <source>
        <dbReference type="ARBA" id="ARBA00022777"/>
    </source>
</evidence>
<feature type="compositionally biased region" description="Basic and acidic residues" evidence="8">
    <location>
        <begin position="45"/>
        <end position="54"/>
    </location>
</feature>
<evidence type="ECO:0000259" key="9">
    <source>
        <dbReference type="Pfam" id="PF16575"/>
    </source>
</evidence>
<dbReference type="GO" id="GO:0005634">
    <property type="term" value="C:nucleus"/>
    <property type="evidence" value="ECO:0007669"/>
    <property type="project" value="TreeGrafter"/>
</dbReference>
<proteinExistence type="inferred from homology"/>
<evidence type="ECO:0000256" key="7">
    <source>
        <dbReference type="ARBA" id="ARBA00022840"/>
    </source>
</evidence>
<evidence type="ECO:0000256" key="4">
    <source>
        <dbReference type="ARBA" id="ARBA00022679"/>
    </source>
</evidence>
<evidence type="ECO:0000256" key="3">
    <source>
        <dbReference type="ARBA" id="ARBA00019824"/>
    </source>
</evidence>
<feature type="domain" description="Clp1 P-loop" evidence="9">
    <location>
        <begin position="234"/>
        <end position="398"/>
    </location>
</feature>
<keyword evidence="4" id="KW-0808">Transferase</keyword>
<gene>
    <name evidence="10" type="primary">GRC3</name>
    <name evidence="10" type="ORF">MVES_002030</name>
</gene>
<keyword evidence="7" id="KW-0067">ATP-binding</keyword>
<dbReference type="PANTHER" id="PTHR12755:SF3">
    <property type="entry name" value="POLYNUCLEOTIDE 5'-HYDROXYL-KINASE NOL9"/>
    <property type="match status" value="1"/>
</dbReference>
<sequence>MADAPMSALAMRRARLAAATAGEEGTDVNEGTEPSNRAKKMRARPAAEEKEHLARSFSPLPTPPQHSPFPPSSPHRSVYTPTTSNSQWDPATRSMQCALQATEILLLRGLALLRVVRGSIYCAGARLTPSSACMRIYAPEVYPAAAIYAAPASEKGGAFPEHDAVLCITASSPGIERIASVCPLAGPDPFLQSTAAPRTFTILADADAFIVPQEWRACIDEIQCASTPKVLVRGPKNAGKSSLAKLLLNALLSTHRFVAFLDLDMGQPEFGPPGFVALHVFDAHQEPGVFGPAWCLARVPLRAHFLGDISPREEPAQYSASVAALLRYFSTELHIYKDESQVLRCLHVEPSSTKTQRTPTTMPLIVNTHGWSKGLGADLVDAAARALGPSHVFALAEQAGLCAWHDTVYAREIQDTRRRTVNAAEVRQLDLLAYLHATQLPRPAMCIAPCWDFTPLLERRPYVVDLRTGLAGGISILPLGAPVVERFALLALNGSLAALVARTPARSTHSDPWRAALSQGTTLPSHAFGLVLLRSIDEQRGALHMLTPLSPDMLAAYLDAECTSLGLVKGALELPIWASLDQQAYADAVQQRPTEPGQLLAGVPRYQVPYLAWPTELLAQGAIGARPRKVRRNVMRRAHAK</sequence>
<dbReference type="GO" id="GO:0000448">
    <property type="term" value="P:cleavage in ITS2 between 5.8S rRNA and LSU-rRNA of tricistronic rRNA transcript (SSU-rRNA, 5.8S rRNA, LSU-rRNA)"/>
    <property type="evidence" value="ECO:0007669"/>
    <property type="project" value="TreeGrafter"/>
</dbReference>
<protein>
    <recommendedName>
        <fullName evidence="3">Polynucleotide 5'-hydroxyl-kinase GRC3</fullName>
    </recommendedName>
    <alternativeName>
        <fullName evidence="2">Polynucleotide 5'-hydroxyl-kinase grc3</fullName>
    </alternativeName>
</protein>
<dbReference type="SUPFAM" id="SSF52540">
    <property type="entry name" value="P-loop containing nucleoside triphosphate hydrolases"/>
    <property type="match status" value="1"/>
</dbReference>
<accession>A0A2N1JC14</accession>
<evidence type="ECO:0000256" key="1">
    <source>
        <dbReference type="ARBA" id="ARBA00011003"/>
    </source>
</evidence>
<dbReference type="PANTHER" id="PTHR12755">
    <property type="entry name" value="CLEAVAGE/POLYADENYLATION FACTOR IA SUBUNIT CLP1P"/>
    <property type="match status" value="1"/>
</dbReference>
<keyword evidence="5" id="KW-0547">Nucleotide-binding</keyword>
<dbReference type="InterPro" id="IPR027417">
    <property type="entry name" value="P-loop_NTPase"/>
</dbReference>
<evidence type="ECO:0000313" key="11">
    <source>
        <dbReference type="Proteomes" id="UP000232875"/>
    </source>
</evidence>
<dbReference type="GO" id="GO:0051731">
    <property type="term" value="F:polynucleotide 5'-hydroxyl-kinase activity"/>
    <property type="evidence" value="ECO:0007669"/>
    <property type="project" value="InterPro"/>
</dbReference>
<reference evidence="10 11" key="1">
    <citation type="submission" date="2017-10" db="EMBL/GenBank/DDBJ databases">
        <title>A novel species of cold-tolerant Malassezia isolated from bats.</title>
        <authorList>
            <person name="Lorch J.M."/>
            <person name="Palmer J.M."/>
            <person name="Vanderwolf K.J."/>
            <person name="Schmidt K.Z."/>
            <person name="Verant M.L."/>
            <person name="Weller T.J."/>
            <person name="Blehert D.S."/>
        </authorList>
    </citation>
    <scope>NUCLEOTIDE SEQUENCE [LARGE SCALE GENOMIC DNA]</scope>
    <source>
        <strain evidence="10 11">NWHC:44797-103</strain>
    </source>
</reference>
<evidence type="ECO:0000256" key="5">
    <source>
        <dbReference type="ARBA" id="ARBA00022741"/>
    </source>
</evidence>
<dbReference type="GO" id="GO:0005524">
    <property type="term" value="F:ATP binding"/>
    <property type="evidence" value="ECO:0007669"/>
    <property type="project" value="UniProtKB-KW"/>
</dbReference>
<organism evidence="10 11">
    <name type="scientific">Malassezia vespertilionis</name>
    <dbReference type="NCBI Taxonomy" id="2020962"/>
    <lineage>
        <taxon>Eukaryota</taxon>
        <taxon>Fungi</taxon>
        <taxon>Dikarya</taxon>
        <taxon>Basidiomycota</taxon>
        <taxon>Ustilaginomycotina</taxon>
        <taxon>Malasseziomycetes</taxon>
        <taxon>Malasseziales</taxon>
        <taxon>Malasseziaceae</taxon>
        <taxon>Malassezia</taxon>
    </lineage>
</organism>
<evidence type="ECO:0000256" key="8">
    <source>
        <dbReference type="SAM" id="MobiDB-lite"/>
    </source>
</evidence>
<dbReference type="Pfam" id="PF16575">
    <property type="entry name" value="CLP1_P"/>
    <property type="match status" value="1"/>
</dbReference>
<dbReference type="InterPro" id="IPR045116">
    <property type="entry name" value="Clp1/Grc3"/>
</dbReference>
<comment type="similarity">
    <text evidence="1">Belongs to the Clp1 family. NOL9/GRC3 subfamily.</text>
</comment>
<dbReference type="Gene3D" id="3.40.50.300">
    <property type="entry name" value="P-loop containing nucleotide triphosphate hydrolases"/>
    <property type="match status" value="1"/>
</dbReference>
<feature type="region of interest" description="Disordered" evidence="8">
    <location>
        <begin position="17"/>
        <end position="89"/>
    </location>
</feature>
<evidence type="ECO:0000256" key="2">
    <source>
        <dbReference type="ARBA" id="ARBA00018706"/>
    </source>
</evidence>
<dbReference type="EMBL" id="KZ454990">
    <property type="protein sequence ID" value="PKI84101.1"/>
    <property type="molecule type" value="Genomic_DNA"/>
</dbReference>
<dbReference type="AlphaFoldDB" id="A0A2N1JC14"/>
<feature type="compositionally biased region" description="Polar residues" evidence="8">
    <location>
        <begin position="79"/>
        <end position="89"/>
    </location>
</feature>
<dbReference type="InterPro" id="IPR032319">
    <property type="entry name" value="CLP1_P"/>
</dbReference>